<feature type="compositionally biased region" description="Low complexity" evidence="1">
    <location>
        <begin position="180"/>
        <end position="196"/>
    </location>
</feature>
<feature type="compositionally biased region" description="Polar residues" evidence="1">
    <location>
        <begin position="154"/>
        <end position="164"/>
    </location>
</feature>
<accession>Q253P8</accession>
<feature type="signal peptide" evidence="2">
    <location>
        <begin position="1"/>
        <end position="23"/>
    </location>
</feature>
<name>Q253P8_CHLFF</name>
<evidence type="ECO:0000313" key="3">
    <source>
        <dbReference type="EMBL" id="BAE81490.1"/>
    </source>
</evidence>
<sequence>MKPSLPWLLISSAITLPLSSIVADETSLAANLPESQVQEQNGEKTLSSNDNYDGSSKPDTPFTRKDSSTAGGTTYTLQDDVSFVNVSKTQAPSASSKKPEAQKETKDSAPTEDSETTNEKHTEKTTPTESGTEGATDAGHTIEKGPETSKESSNDTGATTSPVSANMLRVNAVSLSSDTASSQNQNKESQSSSASQETDKSCFSNTEGPLTFVGQNHSLTFKNISVTA</sequence>
<gene>
    <name evidence="3" type="primary">srp40</name>
    <name evidence="3" type="ordered locus">CF0718</name>
</gene>
<evidence type="ECO:0000256" key="1">
    <source>
        <dbReference type="SAM" id="MobiDB-lite"/>
    </source>
</evidence>
<keyword evidence="4" id="KW-1185">Reference proteome</keyword>
<feature type="compositionally biased region" description="Basic and acidic residues" evidence="1">
    <location>
        <begin position="140"/>
        <end position="153"/>
    </location>
</feature>
<feature type="compositionally biased region" description="Basic and acidic residues" evidence="1">
    <location>
        <begin position="97"/>
        <end position="109"/>
    </location>
</feature>
<organism evidence="3 4">
    <name type="scientific">Chlamydia felis (strain Fe/C-56)</name>
    <name type="common">Chlamydophila felis</name>
    <dbReference type="NCBI Taxonomy" id="264202"/>
    <lineage>
        <taxon>Bacteria</taxon>
        <taxon>Pseudomonadati</taxon>
        <taxon>Chlamydiota</taxon>
        <taxon>Chlamydiia</taxon>
        <taxon>Chlamydiales</taxon>
        <taxon>Chlamydiaceae</taxon>
        <taxon>Chlamydia/Chlamydophila group</taxon>
        <taxon>Chlamydia</taxon>
    </lineage>
</organism>
<feature type="chain" id="PRO_5004202560" evidence="2">
    <location>
        <begin position="24"/>
        <end position="228"/>
    </location>
</feature>
<feature type="compositionally biased region" description="Polar residues" evidence="1">
    <location>
        <begin position="33"/>
        <end position="58"/>
    </location>
</feature>
<dbReference type="KEGG" id="cfe:CF0718"/>
<protein>
    <submittedName>
        <fullName evidence="3">Nuclear maintenance protein SRP40</fullName>
    </submittedName>
</protein>
<feature type="compositionally biased region" description="Basic and acidic residues" evidence="1">
    <location>
        <begin position="117"/>
        <end position="126"/>
    </location>
</feature>
<dbReference type="Proteomes" id="UP000001260">
    <property type="component" value="Chromosome"/>
</dbReference>
<evidence type="ECO:0000313" key="4">
    <source>
        <dbReference type="Proteomes" id="UP000001260"/>
    </source>
</evidence>
<evidence type="ECO:0000256" key="2">
    <source>
        <dbReference type="SAM" id="SignalP"/>
    </source>
</evidence>
<dbReference type="HOGENOM" id="CLU_1213047_0_0_0"/>
<dbReference type="AlphaFoldDB" id="Q253P8"/>
<feature type="compositionally biased region" description="Polar residues" evidence="1">
    <location>
        <begin position="68"/>
        <end position="96"/>
    </location>
</feature>
<dbReference type="eggNOG" id="COG3210">
    <property type="taxonomic scope" value="Bacteria"/>
</dbReference>
<dbReference type="STRING" id="264202.CF0718"/>
<feature type="region of interest" description="Disordered" evidence="1">
    <location>
        <begin position="32"/>
        <end position="216"/>
    </location>
</feature>
<feature type="compositionally biased region" description="Polar residues" evidence="1">
    <location>
        <begin position="201"/>
        <end position="216"/>
    </location>
</feature>
<proteinExistence type="predicted"/>
<dbReference type="EMBL" id="AP006861">
    <property type="protein sequence ID" value="BAE81490.1"/>
    <property type="molecule type" value="Genomic_DNA"/>
</dbReference>
<keyword evidence="2" id="KW-0732">Signal</keyword>
<reference evidence="3 4" key="1">
    <citation type="journal article" date="2006" name="DNA Res.">
        <title>Genome sequence of the cat pathogen, Chlamydophila felis.</title>
        <authorList>
            <person name="Azuma Y."/>
            <person name="Hirakawa H."/>
            <person name="Yamashita A."/>
            <person name="Cai Y."/>
            <person name="Rahman M.A."/>
            <person name="Suzuki H."/>
            <person name="Mitaku S."/>
            <person name="Toh H."/>
            <person name="Goto S."/>
            <person name="Murakami T."/>
            <person name="Sugi K."/>
            <person name="Hayashi H."/>
            <person name="Fukushi H."/>
            <person name="Hattori M."/>
            <person name="Kuhara S."/>
            <person name="Shirai M."/>
        </authorList>
    </citation>
    <scope>NUCLEOTIDE SEQUENCE [LARGE SCALE GENOMIC DNA]</scope>
    <source>
        <strain evidence="3 4">Fe/C-56</strain>
    </source>
</reference>